<dbReference type="GO" id="GO:0003700">
    <property type="term" value="F:DNA-binding transcription factor activity"/>
    <property type="evidence" value="ECO:0007669"/>
    <property type="project" value="InterPro"/>
</dbReference>
<dbReference type="Gene3D" id="1.10.10.60">
    <property type="entry name" value="Homeodomain-like"/>
    <property type="match status" value="1"/>
</dbReference>
<evidence type="ECO:0000256" key="2">
    <source>
        <dbReference type="ARBA" id="ARBA00023163"/>
    </source>
</evidence>
<keyword evidence="1" id="KW-0805">Transcription regulation</keyword>
<dbReference type="InterPro" id="IPR050908">
    <property type="entry name" value="SmbC-like"/>
</dbReference>
<dbReference type="PROSITE" id="PS01124">
    <property type="entry name" value="HTH_ARAC_FAMILY_2"/>
    <property type="match status" value="1"/>
</dbReference>
<dbReference type="InterPro" id="IPR018060">
    <property type="entry name" value="HTH_AraC"/>
</dbReference>
<evidence type="ECO:0000256" key="1">
    <source>
        <dbReference type="ARBA" id="ARBA00023015"/>
    </source>
</evidence>
<sequence>MTDLTSNAAYTKRFNTVLTYIEANLEGDLSVTTLSRVANFSAFHFHRQLTAFVGVSVARSVQLMRLRSAAHCLSSPGITRCWKPRSVQVMNGHFQFNLYKSIN</sequence>
<evidence type="ECO:0000313" key="4">
    <source>
        <dbReference type="EMBL" id="SUD29322.1"/>
    </source>
</evidence>
<organism evidence="4 5">
    <name type="scientific">Pseudomonas fluorescens</name>
    <dbReference type="NCBI Taxonomy" id="294"/>
    <lineage>
        <taxon>Bacteria</taxon>
        <taxon>Pseudomonadati</taxon>
        <taxon>Pseudomonadota</taxon>
        <taxon>Gammaproteobacteria</taxon>
        <taxon>Pseudomonadales</taxon>
        <taxon>Pseudomonadaceae</taxon>
        <taxon>Pseudomonas</taxon>
    </lineage>
</organism>
<dbReference type="Proteomes" id="UP000255125">
    <property type="component" value="Unassembled WGS sequence"/>
</dbReference>
<proteinExistence type="predicted"/>
<dbReference type="AlphaFoldDB" id="A0A379I965"/>
<name>A0A379I965_PSEFL</name>
<dbReference type="PANTHER" id="PTHR40055:SF1">
    <property type="entry name" value="TRANSCRIPTIONAL REGULATOR YGIV-RELATED"/>
    <property type="match status" value="1"/>
</dbReference>
<dbReference type="InterPro" id="IPR009057">
    <property type="entry name" value="Homeodomain-like_sf"/>
</dbReference>
<feature type="domain" description="HTH araC/xylS-type" evidence="3">
    <location>
        <begin position="15"/>
        <end position="73"/>
    </location>
</feature>
<dbReference type="SUPFAM" id="SSF46689">
    <property type="entry name" value="Homeodomain-like"/>
    <property type="match status" value="1"/>
</dbReference>
<dbReference type="PANTHER" id="PTHR40055">
    <property type="entry name" value="TRANSCRIPTIONAL REGULATOR YGIV-RELATED"/>
    <property type="match status" value="1"/>
</dbReference>
<dbReference type="GO" id="GO:0043565">
    <property type="term" value="F:sequence-specific DNA binding"/>
    <property type="evidence" value="ECO:0007669"/>
    <property type="project" value="InterPro"/>
</dbReference>
<protein>
    <submittedName>
        <fullName evidence="4">AraC family transcriptional regulator</fullName>
    </submittedName>
</protein>
<dbReference type="EMBL" id="UGUS01000002">
    <property type="protein sequence ID" value="SUD29322.1"/>
    <property type="molecule type" value="Genomic_DNA"/>
</dbReference>
<gene>
    <name evidence="4" type="ORF">NCTC10392_01254</name>
</gene>
<evidence type="ECO:0000259" key="3">
    <source>
        <dbReference type="PROSITE" id="PS01124"/>
    </source>
</evidence>
<reference evidence="4 5" key="1">
    <citation type="submission" date="2018-06" db="EMBL/GenBank/DDBJ databases">
        <authorList>
            <consortium name="Pathogen Informatics"/>
            <person name="Doyle S."/>
        </authorList>
    </citation>
    <scope>NUCLEOTIDE SEQUENCE [LARGE SCALE GENOMIC DNA]</scope>
    <source>
        <strain evidence="4 5">NCTC10392</strain>
    </source>
</reference>
<evidence type="ECO:0000313" key="5">
    <source>
        <dbReference type="Proteomes" id="UP000255125"/>
    </source>
</evidence>
<keyword evidence="2" id="KW-0804">Transcription</keyword>
<accession>A0A379I965</accession>